<dbReference type="InterPro" id="IPR043128">
    <property type="entry name" value="Rev_trsase/Diguanyl_cyclase"/>
</dbReference>
<dbReference type="SUPFAM" id="SSF55073">
    <property type="entry name" value="Nucleotide cyclase"/>
    <property type="match status" value="1"/>
</dbReference>
<evidence type="ECO:0000256" key="2">
    <source>
        <dbReference type="ARBA" id="ARBA00034247"/>
    </source>
</evidence>
<name>A0A840AEG3_9PROT</name>
<dbReference type="EMBL" id="JACIDJ010000007">
    <property type="protein sequence ID" value="MBB3900019.1"/>
    <property type="molecule type" value="Genomic_DNA"/>
</dbReference>
<dbReference type="GO" id="GO:0052621">
    <property type="term" value="F:diguanylate cyclase activity"/>
    <property type="evidence" value="ECO:0007669"/>
    <property type="project" value="UniProtKB-EC"/>
</dbReference>
<dbReference type="Gene3D" id="3.30.70.270">
    <property type="match status" value="1"/>
</dbReference>
<dbReference type="Proteomes" id="UP000553193">
    <property type="component" value="Unassembled WGS sequence"/>
</dbReference>
<dbReference type="NCBIfam" id="TIGR00254">
    <property type="entry name" value="GGDEF"/>
    <property type="match status" value="1"/>
</dbReference>
<comment type="caution">
    <text evidence="6">The sequence shown here is derived from an EMBL/GenBank/DDBJ whole genome shotgun (WGS) entry which is preliminary data.</text>
</comment>
<evidence type="ECO:0000259" key="5">
    <source>
        <dbReference type="PROSITE" id="PS50887"/>
    </source>
</evidence>
<evidence type="ECO:0000313" key="6">
    <source>
        <dbReference type="EMBL" id="MBB3900019.1"/>
    </source>
</evidence>
<dbReference type="InterPro" id="IPR000160">
    <property type="entry name" value="GGDEF_dom"/>
</dbReference>
<dbReference type="RefSeq" id="WP_184386242.1">
    <property type="nucleotide sequence ID" value="NZ_JACIDJ010000007.1"/>
</dbReference>
<protein>
    <recommendedName>
        <fullName evidence="1">diguanylate cyclase</fullName>
        <ecNumber evidence="1">2.7.7.65</ecNumber>
    </recommendedName>
</protein>
<dbReference type="FunFam" id="3.30.70.270:FF:000001">
    <property type="entry name" value="Diguanylate cyclase domain protein"/>
    <property type="match status" value="1"/>
</dbReference>
<evidence type="ECO:0000256" key="4">
    <source>
        <dbReference type="SAM" id="MobiDB-lite"/>
    </source>
</evidence>
<dbReference type="PANTHER" id="PTHR45138">
    <property type="entry name" value="REGULATORY COMPONENTS OF SENSORY TRANSDUCTION SYSTEM"/>
    <property type="match status" value="1"/>
</dbReference>
<comment type="catalytic activity">
    <reaction evidence="2">
        <text>2 GTP = 3',3'-c-di-GMP + 2 diphosphate</text>
        <dbReference type="Rhea" id="RHEA:24898"/>
        <dbReference type="ChEBI" id="CHEBI:33019"/>
        <dbReference type="ChEBI" id="CHEBI:37565"/>
        <dbReference type="ChEBI" id="CHEBI:58805"/>
        <dbReference type="EC" id="2.7.7.65"/>
    </reaction>
</comment>
<dbReference type="SMART" id="SM00267">
    <property type="entry name" value="GGDEF"/>
    <property type="match status" value="1"/>
</dbReference>
<feature type="domain" description="GGDEF" evidence="5">
    <location>
        <begin position="217"/>
        <end position="351"/>
    </location>
</feature>
<keyword evidence="3" id="KW-0175">Coiled coil</keyword>
<gene>
    <name evidence="6" type="ORF">GGQ83_003486</name>
</gene>
<organism evidence="6 7">
    <name type="scientific">Roseococcus suduntuyensis</name>
    <dbReference type="NCBI Taxonomy" id="455361"/>
    <lineage>
        <taxon>Bacteria</taxon>
        <taxon>Pseudomonadati</taxon>
        <taxon>Pseudomonadota</taxon>
        <taxon>Alphaproteobacteria</taxon>
        <taxon>Acetobacterales</taxon>
        <taxon>Roseomonadaceae</taxon>
        <taxon>Roseococcus</taxon>
    </lineage>
</organism>
<feature type="region of interest" description="Disordered" evidence="4">
    <location>
        <begin position="1"/>
        <end position="24"/>
    </location>
</feature>
<dbReference type="EC" id="2.7.7.65" evidence="1"/>
<evidence type="ECO:0000256" key="3">
    <source>
        <dbReference type="SAM" id="Coils"/>
    </source>
</evidence>
<dbReference type="CDD" id="cd01949">
    <property type="entry name" value="GGDEF"/>
    <property type="match status" value="1"/>
</dbReference>
<evidence type="ECO:0000313" key="7">
    <source>
        <dbReference type="Proteomes" id="UP000553193"/>
    </source>
</evidence>
<dbReference type="AlphaFoldDB" id="A0A840AEG3"/>
<dbReference type="Pfam" id="PF00990">
    <property type="entry name" value="GGDEF"/>
    <property type="match status" value="1"/>
</dbReference>
<reference evidence="6 7" key="1">
    <citation type="submission" date="2020-08" db="EMBL/GenBank/DDBJ databases">
        <title>Genomic Encyclopedia of Type Strains, Phase IV (KMG-IV): sequencing the most valuable type-strain genomes for metagenomic binning, comparative biology and taxonomic classification.</title>
        <authorList>
            <person name="Goeker M."/>
        </authorList>
    </citation>
    <scope>NUCLEOTIDE SEQUENCE [LARGE SCALE GENOMIC DNA]</scope>
    <source>
        <strain evidence="6 7">DSM 19979</strain>
    </source>
</reference>
<dbReference type="InterPro" id="IPR029787">
    <property type="entry name" value="Nucleotide_cyclase"/>
</dbReference>
<proteinExistence type="predicted"/>
<sequence>MPPLGETGRDPRKGTTPGRDPAIGTAHATMQSLLDHRMSPSPENYLVWFSYHAGTHPELHDALDARLAAQGRLEQADLNEMHARYCAGEPQAQAIGQVSRQLEVALNDAAGMLGTAHDNASSYGTRLEGLTDTLEAAFPSLNEPLRRILADTQALCHSSRTLAQRLAERAREAEALRDALQEARRAAATDALTGLPNRRAFEERLTEALARATTEQTPLCLLMFDIDHFKSVNDRHGHPAGDAVLRGVADTLREWARPHDRLARVGGEEFAAILPATCREAAAGLADSLRRAVANEGFLVGAEGQRLSVTVSLGVAQLQPEETGDGLLSRADAALYDAKRQGRDRVVLDMPPAPDAPEPDEPGEARPLSWR</sequence>
<dbReference type="InterPro" id="IPR050469">
    <property type="entry name" value="Diguanylate_Cyclase"/>
</dbReference>
<accession>A0A840AEG3</accession>
<dbReference type="PANTHER" id="PTHR45138:SF9">
    <property type="entry name" value="DIGUANYLATE CYCLASE DGCM-RELATED"/>
    <property type="match status" value="1"/>
</dbReference>
<evidence type="ECO:0000256" key="1">
    <source>
        <dbReference type="ARBA" id="ARBA00012528"/>
    </source>
</evidence>
<feature type="coiled-coil region" evidence="3">
    <location>
        <begin position="163"/>
        <end position="190"/>
    </location>
</feature>
<feature type="region of interest" description="Disordered" evidence="4">
    <location>
        <begin position="343"/>
        <end position="371"/>
    </location>
</feature>
<keyword evidence="7" id="KW-1185">Reference proteome</keyword>
<dbReference type="PROSITE" id="PS50887">
    <property type="entry name" value="GGDEF"/>
    <property type="match status" value="1"/>
</dbReference>